<dbReference type="InterPro" id="IPR003593">
    <property type="entry name" value="AAA+_ATPase"/>
</dbReference>
<keyword evidence="7" id="KW-1185">Reference proteome</keyword>
<evidence type="ECO:0000256" key="1">
    <source>
        <dbReference type="ARBA" id="ARBA00022448"/>
    </source>
</evidence>
<dbReference type="CDD" id="cd03255">
    <property type="entry name" value="ABC_MJ0796_LolCDE_FtsE"/>
    <property type="match status" value="1"/>
</dbReference>
<dbReference type="AlphaFoldDB" id="A0A8A4TEZ7"/>
<keyword evidence="1" id="KW-0813">Transport</keyword>
<dbReference type="FunFam" id="3.40.50.300:FF:000032">
    <property type="entry name" value="Export ABC transporter ATP-binding protein"/>
    <property type="match status" value="1"/>
</dbReference>
<feature type="domain" description="ABC transporter" evidence="5">
    <location>
        <begin position="5"/>
        <end position="237"/>
    </location>
</feature>
<accession>A0A8A4TEZ7</accession>
<keyword evidence="2" id="KW-0547">Nucleotide-binding</keyword>
<gene>
    <name evidence="6" type="ORF">J3U87_19565</name>
</gene>
<proteinExistence type="inferred from homology"/>
<dbReference type="RefSeq" id="WP_237377458.1">
    <property type="nucleotide sequence ID" value="NZ_CP071793.1"/>
</dbReference>
<dbReference type="GO" id="GO:0022857">
    <property type="term" value="F:transmembrane transporter activity"/>
    <property type="evidence" value="ECO:0007669"/>
    <property type="project" value="TreeGrafter"/>
</dbReference>
<evidence type="ECO:0000256" key="2">
    <source>
        <dbReference type="ARBA" id="ARBA00022741"/>
    </source>
</evidence>
<dbReference type="EMBL" id="CP071793">
    <property type="protein sequence ID" value="QTD47792.1"/>
    <property type="molecule type" value="Genomic_DNA"/>
</dbReference>
<dbReference type="GO" id="GO:0005524">
    <property type="term" value="F:ATP binding"/>
    <property type="evidence" value="ECO:0007669"/>
    <property type="project" value="UniProtKB-KW"/>
</dbReference>
<keyword evidence="3 6" id="KW-0067">ATP-binding</keyword>
<evidence type="ECO:0000313" key="7">
    <source>
        <dbReference type="Proteomes" id="UP000663929"/>
    </source>
</evidence>
<protein>
    <submittedName>
        <fullName evidence="6">ABC transporter ATP-binding protein</fullName>
    </submittedName>
</protein>
<name>A0A8A4TEZ7_SULCO</name>
<organism evidence="6 7">
    <name type="scientific">Sulfidibacter corallicola</name>
    <dbReference type="NCBI Taxonomy" id="2818388"/>
    <lineage>
        <taxon>Bacteria</taxon>
        <taxon>Pseudomonadati</taxon>
        <taxon>Acidobacteriota</taxon>
        <taxon>Holophagae</taxon>
        <taxon>Acanthopleuribacterales</taxon>
        <taxon>Acanthopleuribacteraceae</taxon>
        <taxon>Sulfidibacter</taxon>
    </lineage>
</organism>
<evidence type="ECO:0000259" key="5">
    <source>
        <dbReference type="PROSITE" id="PS50893"/>
    </source>
</evidence>
<dbReference type="KEGG" id="scor:J3U87_19565"/>
<dbReference type="InterPro" id="IPR003439">
    <property type="entry name" value="ABC_transporter-like_ATP-bd"/>
</dbReference>
<dbReference type="PROSITE" id="PS00211">
    <property type="entry name" value="ABC_TRANSPORTER_1"/>
    <property type="match status" value="1"/>
</dbReference>
<dbReference type="InterPro" id="IPR027417">
    <property type="entry name" value="P-loop_NTPase"/>
</dbReference>
<dbReference type="SMART" id="SM00382">
    <property type="entry name" value="AAA"/>
    <property type="match status" value="1"/>
</dbReference>
<dbReference type="PROSITE" id="PS50893">
    <property type="entry name" value="ABC_TRANSPORTER_2"/>
    <property type="match status" value="1"/>
</dbReference>
<dbReference type="InterPro" id="IPR015854">
    <property type="entry name" value="ABC_transpr_LolD-like"/>
</dbReference>
<dbReference type="Proteomes" id="UP000663929">
    <property type="component" value="Chromosome"/>
</dbReference>
<dbReference type="SUPFAM" id="SSF52540">
    <property type="entry name" value="P-loop containing nucleoside triphosphate hydrolases"/>
    <property type="match status" value="1"/>
</dbReference>
<comment type="similarity">
    <text evidence="4">Belongs to the ABC transporter superfamily. Macrolide exporter (TC 3.A.1.122) family.</text>
</comment>
<dbReference type="InterPro" id="IPR017911">
    <property type="entry name" value="MacB-like_ATP-bd"/>
</dbReference>
<evidence type="ECO:0000256" key="4">
    <source>
        <dbReference type="ARBA" id="ARBA00038388"/>
    </source>
</evidence>
<reference evidence="6" key="1">
    <citation type="submission" date="2021-03" db="EMBL/GenBank/DDBJ databases">
        <title>Acanthopleuribacteraceae sp. M133.</title>
        <authorList>
            <person name="Wang G."/>
        </authorList>
    </citation>
    <scope>NUCLEOTIDE SEQUENCE</scope>
    <source>
        <strain evidence="6">M133</strain>
    </source>
</reference>
<dbReference type="GO" id="GO:0005886">
    <property type="term" value="C:plasma membrane"/>
    <property type="evidence" value="ECO:0007669"/>
    <property type="project" value="TreeGrafter"/>
</dbReference>
<evidence type="ECO:0000313" key="6">
    <source>
        <dbReference type="EMBL" id="QTD47792.1"/>
    </source>
</evidence>
<dbReference type="GO" id="GO:0016887">
    <property type="term" value="F:ATP hydrolysis activity"/>
    <property type="evidence" value="ECO:0007669"/>
    <property type="project" value="InterPro"/>
</dbReference>
<sequence>MSEILKVQGVGKAYDGRGHQVRVLEDVNFVLNAGETAAIVGPSGSGKTTLLSLCAGLDTPTQGKLELLGHDLAALSEEQRAALRNRHVGFIFQSFHLMPSLTALENVMLPRELAGVGRPAQEARELLDQVGLADRADHYPAQLSGGEQQRIAIARAFINQPMVLFADEPTGNLDRATSDRVTELLFRLNTEKGTTLALITHDLGLARMTSRLFHLKQGRVVEEIAGREQSSGRREVAP</sequence>
<dbReference type="PANTHER" id="PTHR24220">
    <property type="entry name" value="IMPORT ATP-BINDING PROTEIN"/>
    <property type="match status" value="1"/>
</dbReference>
<dbReference type="GO" id="GO:0098796">
    <property type="term" value="C:membrane protein complex"/>
    <property type="evidence" value="ECO:0007669"/>
    <property type="project" value="UniProtKB-ARBA"/>
</dbReference>
<evidence type="ECO:0000256" key="3">
    <source>
        <dbReference type="ARBA" id="ARBA00022840"/>
    </source>
</evidence>
<dbReference type="InterPro" id="IPR017871">
    <property type="entry name" value="ABC_transporter-like_CS"/>
</dbReference>
<dbReference type="PANTHER" id="PTHR24220:SF659">
    <property type="entry name" value="TRANSPORTER, PUTATIVE-RELATED"/>
    <property type="match status" value="1"/>
</dbReference>
<dbReference type="Pfam" id="PF00005">
    <property type="entry name" value="ABC_tran"/>
    <property type="match status" value="1"/>
</dbReference>
<dbReference type="Gene3D" id="3.40.50.300">
    <property type="entry name" value="P-loop containing nucleotide triphosphate hydrolases"/>
    <property type="match status" value="1"/>
</dbReference>